<sequence length="241" mass="26765">MKSEGIILYATKGGGSLRQTMNEGRRAYRIWVAVLILLFPTLTVWGESTGTTEIKPRIVAFGDSLTAGLGVKRDDAYPAQLQRRLEELGFRYQVINAGVSGDTTAGGLRRVGWVLSAKPEIVILELGANDGLRGLGLEQTKNNLDHIIRQLRQADVTVILAGMKLPPNYGREYTEQFESIYPALANRYRLPLIPFFLEGVAASSKLNQADGIHPTKEGYEIVVEQILKVLTPVLQERKRKF</sequence>
<dbReference type="CDD" id="cd01822">
    <property type="entry name" value="Lysophospholipase_L1_like"/>
    <property type="match status" value="1"/>
</dbReference>
<evidence type="ECO:0000313" key="3">
    <source>
        <dbReference type="EMBL" id="CUQ65862.1"/>
    </source>
</evidence>
<name>A0A0S4KTX7_9BACT</name>
<keyword evidence="1" id="KW-0812">Transmembrane</keyword>
<dbReference type="Gene3D" id="3.40.50.1110">
    <property type="entry name" value="SGNH hydrolase"/>
    <property type="match status" value="1"/>
</dbReference>
<dbReference type="EMBL" id="LN885086">
    <property type="protein sequence ID" value="CUQ65862.1"/>
    <property type="molecule type" value="Genomic_DNA"/>
</dbReference>
<dbReference type="InterPro" id="IPR013830">
    <property type="entry name" value="SGNH_hydro"/>
</dbReference>
<dbReference type="SUPFAM" id="SSF52266">
    <property type="entry name" value="SGNH hydrolase"/>
    <property type="match status" value="1"/>
</dbReference>
<protein>
    <submittedName>
        <fullName evidence="3">Esterase TesA (Modular protein)</fullName>
        <ecNumber evidence="3">3.1.1.1</ecNumber>
    </submittedName>
</protein>
<dbReference type="AlphaFoldDB" id="A0A0S4KTX7"/>
<dbReference type="GO" id="GO:0106435">
    <property type="term" value="F:carboxylesterase activity"/>
    <property type="evidence" value="ECO:0007669"/>
    <property type="project" value="UniProtKB-EC"/>
</dbReference>
<dbReference type="PANTHER" id="PTHR30383:SF24">
    <property type="entry name" value="THIOESTERASE 1_PROTEASE 1_LYSOPHOSPHOLIPASE L1"/>
    <property type="match status" value="1"/>
</dbReference>
<accession>A0A0S4KTX7</accession>
<feature type="domain" description="SGNH hydrolase-type esterase" evidence="2">
    <location>
        <begin position="60"/>
        <end position="221"/>
    </location>
</feature>
<keyword evidence="3" id="KW-0378">Hydrolase</keyword>
<dbReference type="GO" id="GO:0004622">
    <property type="term" value="F:phosphatidylcholine lysophospholipase activity"/>
    <property type="evidence" value="ECO:0007669"/>
    <property type="project" value="TreeGrafter"/>
</dbReference>
<proteinExistence type="predicted"/>
<keyword evidence="1" id="KW-0472">Membrane</keyword>
<dbReference type="PROSITE" id="PS01098">
    <property type="entry name" value="LIPASE_GDSL_SER"/>
    <property type="match status" value="1"/>
</dbReference>
<dbReference type="PANTHER" id="PTHR30383">
    <property type="entry name" value="THIOESTERASE 1/PROTEASE 1/LYSOPHOSPHOLIPASE L1"/>
    <property type="match status" value="1"/>
</dbReference>
<feature type="transmembrane region" description="Helical" evidence="1">
    <location>
        <begin position="28"/>
        <end position="46"/>
    </location>
</feature>
<reference evidence="4" key="1">
    <citation type="submission" date="2015-09" db="EMBL/GenBank/DDBJ databases">
        <authorList>
            <person name="Daims H."/>
        </authorList>
    </citation>
    <scope>NUCLEOTIDE SEQUENCE [LARGE SCALE GENOMIC DNA]</scope>
</reference>
<keyword evidence="4" id="KW-1185">Reference proteome</keyword>
<dbReference type="InterPro" id="IPR051532">
    <property type="entry name" value="Ester_Hydrolysis_Enzymes"/>
</dbReference>
<dbReference type="Proteomes" id="UP000066284">
    <property type="component" value="Chromosome 1"/>
</dbReference>
<keyword evidence="1" id="KW-1133">Transmembrane helix</keyword>
<evidence type="ECO:0000256" key="1">
    <source>
        <dbReference type="SAM" id="Phobius"/>
    </source>
</evidence>
<dbReference type="GO" id="GO:0006629">
    <property type="term" value="P:lipid metabolic process"/>
    <property type="evidence" value="ECO:0007669"/>
    <property type="project" value="InterPro"/>
</dbReference>
<evidence type="ECO:0000313" key="4">
    <source>
        <dbReference type="Proteomes" id="UP000066284"/>
    </source>
</evidence>
<evidence type="ECO:0000259" key="2">
    <source>
        <dbReference type="Pfam" id="PF13472"/>
    </source>
</evidence>
<dbReference type="Pfam" id="PF13472">
    <property type="entry name" value="Lipase_GDSL_2"/>
    <property type="match status" value="1"/>
</dbReference>
<dbReference type="OrthoDB" id="9786188at2"/>
<dbReference type="KEGG" id="nio:NITINOP_0887"/>
<dbReference type="InterPro" id="IPR008265">
    <property type="entry name" value="Lipase_GDSL_AS"/>
</dbReference>
<dbReference type="InterPro" id="IPR036514">
    <property type="entry name" value="SGNH_hydro_sf"/>
</dbReference>
<dbReference type="STRING" id="1715989.NITINOP_0887"/>
<dbReference type="EC" id="3.1.1.1" evidence="3"/>
<organism evidence="3 4">
    <name type="scientific">Candidatus Nitrospira inopinata</name>
    <dbReference type="NCBI Taxonomy" id="1715989"/>
    <lineage>
        <taxon>Bacteria</taxon>
        <taxon>Pseudomonadati</taxon>
        <taxon>Nitrospirota</taxon>
        <taxon>Nitrospiria</taxon>
        <taxon>Nitrospirales</taxon>
        <taxon>Nitrospiraceae</taxon>
        <taxon>Nitrospira</taxon>
    </lineage>
</organism>
<gene>
    <name evidence="3" type="ORF">NITINOP_0887</name>
</gene>